<dbReference type="OrthoDB" id="10547480at2759"/>
<gene>
    <name evidence="3" type="ORF">OSTQU699_LOCUS4914</name>
</gene>
<dbReference type="GO" id="GO:0044528">
    <property type="term" value="P:regulation of mitochondrial mRNA stability"/>
    <property type="evidence" value="ECO:0007669"/>
    <property type="project" value="TreeGrafter"/>
</dbReference>
<dbReference type="Proteomes" id="UP000708148">
    <property type="component" value="Unassembled WGS sequence"/>
</dbReference>
<dbReference type="PANTHER" id="PTHR21228:SF40">
    <property type="entry name" value="LD45607P"/>
    <property type="match status" value="1"/>
</dbReference>
<feature type="domain" description="RNA-editing substrate-binding complex 6 protein" evidence="2">
    <location>
        <begin position="264"/>
        <end position="385"/>
    </location>
</feature>
<dbReference type="PANTHER" id="PTHR21228">
    <property type="entry name" value="FAST LEU-RICH DOMAIN-CONTAINING"/>
    <property type="match status" value="1"/>
</dbReference>
<proteinExistence type="predicted"/>
<dbReference type="GO" id="GO:0000963">
    <property type="term" value="P:mitochondrial RNA processing"/>
    <property type="evidence" value="ECO:0007669"/>
    <property type="project" value="TreeGrafter"/>
</dbReference>
<organism evidence="3 4">
    <name type="scientific">Ostreobium quekettii</name>
    <dbReference type="NCBI Taxonomy" id="121088"/>
    <lineage>
        <taxon>Eukaryota</taxon>
        <taxon>Viridiplantae</taxon>
        <taxon>Chlorophyta</taxon>
        <taxon>core chlorophytes</taxon>
        <taxon>Ulvophyceae</taxon>
        <taxon>TCBD clade</taxon>
        <taxon>Bryopsidales</taxon>
        <taxon>Ostreobineae</taxon>
        <taxon>Ostreobiaceae</taxon>
        <taxon>Ostreobium</taxon>
    </lineage>
</organism>
<dbReference type="GO" id="GO:0005759">
    <property type="term" value="C:mitochondrial matrix"/>
    <property type="evidence" value="ECO:0007669"/>
    <property type="project" value="TreeGrafter"/>
</dbReference>
<feature type="region of interest" description="Disordered" evidence="1">
    <location>
        <begin position="223"/>
        <end position="256"/>
    </location>
</feature>
<evidence type="ECO:0000256" key="1">
    <source>
        <dbReference type="SAM" id="MobiDB-lite"/>
    </source>
</evidence>
<dbReference type="InterPro" id="IPR058917">
    <property type="entry name" value="RESC6_dom"/>
</dbReference>
<dbReference type="InterPro" id="IPR050870">
    <property type="entry name" value="FAST_kinase"/>
</dbReference>
<comment type="caution">
    <text evidence="3">The sequence shown here is derived from an EMBL/GenBank/DDBJ whole genome shotgun (WGS) entry which is preliminary data.</text>
</comment>
<name>A0A8S1IX67_9CHLO</name>
<dbReference type="GO" id="GO:0003723">
    <property type="term" value="F:RNA binding"/>
    <property type="evidence" value="ECO:0007669"/>
    <property type="project" value="TreeGrafter"/>
</dbReference>
<accession>A0A8S1IX67</accession>
<feature type="compositionally biased region" description="Basic and acidic residues" evidence="1">
    <location>
        <begin position="226"/>
        <end position="235"/>
    </location>
</feature>
<dbReference type="EMBL" id="CAJHUC010001051">
    <property type="protein sequence ID" value="CAD7699555.1"/>
    <property type="molecule type" value="Genomic_DNA"/>
</dbReference>
<evidence type="ECO:0000259" key="2">
    <source>
        <dbReference type="Pfam" id="PF26188"/>
    </source>
</evidence>
<dbReference type="AlphaFoldDB" id="A0A8S1IX67"/>
<reference evidence="3" key="1">
    <citation type="submission" date="2020-12" db="EMBL/GenBank/DDBJ databases">
        <authorList>
            <person name="Iha C."/>
        </authorList>
    </citation>
    <scope>NUCLEOTIDE SEQUENCE</scope>
</reference>
<dbReference type="Pfam" id="PF26188">
    <property type="entry name" value="RESC6"/>
    <property type="match status" value="1"/>
</dbReference>
<sequence>MSILPTLPGLLSKLRSHHLNGLARLLAQDQFCPDWGMLIRDFSTVSHLQAGGVLRPAYCIGNVPVLCASQMALPTLPKQPWCMVSLASMYAAEEQATAYDRLRSCNSLEELQSIIYEFGPYMHISEVVSTFTTLKRFDTPAPQDFIKRLIDQALEQAPMARPKHVAAIFHACAKLSYVDFRLFEALAQQAFLPFQIEAFNHGQVATTIYSLGTLQKLVQERGPGWEGHRQGEDWPRGPGEPVVKPGDPARRPETRPEGRLFSRQDDLVALLTGRFLTISEYDEVNAWHVSNMVYGLSHLRFRNEGLLTQLGKLIVASSLRDGYTSQGLATIVTGYGQFRFRDDRVLDTLMEDAIRPARIGDFTEQALSGMLHALVVVGYRNDELVLPFLNEMMKEHRLGRYSPWELSNLWEAMAELGVSEGSMLEALAREMSKPERMVGLSKVSFHTVLSSMVKLGYRHEAFLREFTLEAIKPQRLSDMSIRDIIGYMAAIGELGVQDHTGLHALVAKVITHIDTLDERALASLVYALGQCKFKDKESIKVVLDAIGQEGRLAQFSEFSLSCLCFGLARLDVQDKQTVDAVVEAVADPKRLPHFTDHGLAGVIYGLGKLNVRDKAKRFQVLQEGLRPERLPRYTERGLASVLYGMSDVGEIGEDEVRCVVDEVMKPERLERYSEIGLSSIIFSLGELRYTDMGVFQQLMKEVIKPEHLGKFSEHGLGGIVYGLGQARFADPFYIKILLIEVAAPQRLRLFNTHGLASVVWGMGSMGIVDDFALERIVAEITRPGRLCQFSSHEASRILYGLGNLGYRSPQVDAIVNEWMQPQMVARLSNQDLSMVVHGMMQLGQREPGLVDMLATEVMLPGRLDGVSERGLVNLIQGFGRMLPGRHPDLGQLLLERVARAEHLPNFMAFMLGGIIYALGQVGIRNPSTLEPLIMELSKHERLRALNPHGFTNILFGLGQMKPPSKKILRRLVRTVALPHNVGSFSAHGLAGNLFSLGNLGMASDSVVGPLHAELLRPGRLDGCTEPDITMLLYAFTQNRPKNMEVINAVVAAAVSKGRLELFHEKGLAGIMYAIANLNVREPSLLEPVLSEIRSRVSSFSDQNLQNVIHSVGHLRSPNRLLFDDFAAELLTRRDLGAFTPMGLANAVRAMGRVGYSNVALIEALMDEVMRRGADWEEGPMTSILFGMAQLHHRDQRFLSLVDQALAEPGRLESFTEKSLLNVVHSYHRLGHGGPATVAMLTKELTKKHRMAALSNAQLAGAMNHLGKIMLRSRERAP</sequence>
<feature type="compositionally biased region" description="Basic and acidic residues" evidence="1">
    <location>
        <begin position="247"/>
        <end position="256"/>
    </location>
</feature>
<evidence type="ECO:0000313" key="4">
    <source>
        <dbReference type="Proteomes" id="UP000708148"/>
    </source>
</evidence>
<evidence type="ECO:0000313" key="3">
    <source>
        <dbReference type="EMBL" id="CAD7699555.1"/>
    </source>
</evidence>
<dbReference type="GO" id="GO:0035770">
    <property type="term" value="C:ribonucleoprotein granule"/>
    <property type="evidence" value="ECO:0007669"/>
    <property type="project" value="TreeGrafter"/>
</dbReference>
<protein>
    <recommendedName>
        <fullName evidence="2">RNA-editing substrate-binding complex 6 protein domain-containing protein</fullName>
    </recommendedName>
</protein>
<keyword evidence="4" id="KW-1185">Reference proteome</keyword>